<sequence length="107" mass="11215">MLDAMRSHTRFAVIVALLTIAVTALVDADALVWAAPVLPVLALLLNRTRWTELARLRVVQVAAVGQVLAVAPVLTDAPLPVAVPGLAVVCLAAAATGYGVVRFPVRR</sequence>
<accession>A0A918LIH8</accession>
<dbReference type="AlphaFoldDB" id="A0A918LIH8"/>
<keyword evidence="1" id="KW-0812">Transmembrane</keyword>
<reference evidence="2" key="2">
    <citation type="submission" date="2020-09" db="EMBL/GenBank/DDBJ databases">
        <authorList>
            <person name="Sun Q."/>
            <person name="Ohkuma M."/>
        </authorList>
    </citation>
    <scope>NUCLEOTIDE SEQUENCE</scope>
    <source>
        <strain evidence="2">JCM 3276</strain>
    </source>
</reference>
<evidence type="ECO:0000313" key="3">
    <source>
        <dbReference type="Proteomes" id="UP000660680"/>
    </source>
</evidence>
<reference evidence="2" key="1">
    <citation type="journal article" date="2014" name="Int. J. Syst. Evol. Microbiol.">
        <title>Complete genome sequence of Corynebacterium casei LMG S-19264T (=DSM 44701T), isolated from a smear-ripened cheese.</title>
        <authorList>
            <consortium name="US DOE Joint Genome Institute (JGI-PGF)"/>
            <person name="Walter F."/>
            <person name="Albersmeier A."/>
            <person name="Kalinowski J."/>
            <person name="Ruckert C."/>
        </authorList>
    </citation>
    <scope>NUCLEOTIDE SEQUENCE</scope>
    <source>
        <strain evidence="2">JCM 3276</strain>
    </source>
</reference>
<keyword evidence="1" id="KW-1133">Transmembrane helix</keyword>
<dbReference type="Proteomes" id="UP000660680">
    <property type="component" value="Unassembled WGS sequence"/>
</dbReference>
<keyword evidence="3" id="KW-1185">Reference proteome</keyword>
<feature type="transmembrane region" description="Helical" evidence="1">
    <location>
        <begin position="81"/>
        <end position="101"/>
    </location>
</feature>
<name>A0A918LIH8_9PSEU</name>
<keyword evidence="1" id="KW-0472">Membrane</keyword>
<dbReference type="EMBL" id="BMRB01000006">
    <property type="protein sequence ID" value="GGS52484.1"/>
    <property type="molecule type" value="Genomic_DNA"/>
</dbReference>
<proteinExistence type="predicted"/>
<gene>
    <name evidence="2" type="ORF">GCM10010171_54450</name>
</gene>
<comment type="caution">
    <text evidence="2">The sequence shown here is derived from an EMBL/GenBank/DDBJ whole genome shotgun (WGS) entry which is preliminary data.</text>
</comment>
<organism evidence="2 3">
    <name type="scientific">Actinokineospora fastidiosa</name>
    <dbReference type="NCBI Taxonomy" id="1816"/>
    <lineage>
        <taxon>Bacteria</taxon>
        <taxon>Bacillati</taxon>
        <taxon>Actinomycetota</taxon>
        <taxon>Actinomycetes</taxon>
        <taxon>Pseudonocardiales</taxon>
        <taxon>Pseudonocardiaceae</taxon>
        <taxon>Actinokineospora</taxon>
    </lineage>
</organism>
<evidence type="ECO:0000256" key="1">
    <source>
        <dbReference type="SAM" id="Phobius"/>
    </source>
</evidence>
<protein>
    <submittedName>
        <fullName evidence="2">Uncharacterized protein</fullName>
    </submittedName>
</protein>
<evidence type="ECO:0000313" key="2">
    <source>
        <dbReference type="EMBL" id="GGS52484.1"/>
    </source>
</evidence>